<dbReference type="SUPFAM" id="SSF143113">
    <property type="entry name" value="NAP-like"/>
    <property type="match status" value="1"/>
</dbReference>
<name>A0AAD9PNL2_9APIC</name>
<dbReference type="InterPro" id="IPR037231">
    <property type="entry name" value="NAP-like_sf"/>
</dbReference>
<sequence>MKRNIDDVTAANLEGGEGVDYTNALDSNDPLFPHINDFDEVQKELLELDEQCANEQMEIQRKYDTQKQPYFERRQAIIDKIPGFWYRAISHHPALSYLTSADIAILEHLQKIELYDNLDNNGSYKLSLIFNIEAEEYMTPLILTKHIQFEMNKETVVECTKINWKAGKSPIDVAIKARENEKCIDWSLFEWFTEDEWLNRPDFGEIVRRELWHAPLAYYMNTVAIDYLDDDYSAIEEDDD</sequence>
<dbReference type="InterPro" id="IPR002164">
    <property type="entry name" value="NAP_family"/>
</dbReference>
<dbReference type="RefSeq" id="XP_067804495.1">
    <property type="nucleotide sequence ID" value="XM_067945704.1"/>
</dbReference>
<reference evidence="3" key="1">
    <citation type="journal article" date="2023" name="Nat. Microbiol.">
        <title>Babesia duncani multi-omics identifies virulence factors and drug targets.</title>
        <authorList>
            <person name="Singh P."/>
            <person name="Lonardi S."/>
            <person name="Liang Q."/>
            <person name="Vydyam P."/>
            <person name="Khabirova E."/>
            <person name="Fang T."/>
            <person name="Gihaz S."/>
            <person name="Thekkiniath J."/>
            <person name="Munshi M."/>
            <person name="Abel S."/>
            <person name="Ciampossin L."/>
            <person name="Batugedara G."/>
            <person name="Gupta M."/>
            <person name="Lu X.M."/>
            <person name="Lenz T."/>
            <person name="Chakravarty S."/>
            <person name="Cornillot E."/>
            <person name="Hu Y."/>
            <person name="Ma W."/>
            <person name="Gonzalez L.M."/>
            <person name="Sanchez S."/>
            <person name="Estrada K."/>
            <person name="Sanchez-Flores A."/>
            <person name="Montero E."/>
            <person name="Harb O.S."/>
            <person name="Le Roch K.G."/>
            <person name="Mamoun C.B."/>
        </authorList>
    </citation>
    <scope>NUCLEOTIDE SEQUENCE</scope>
    <source>
        <strain evidence="3">WA1</strain>
    </source>
</reference>
<dbReference type="Proteomes" id="UP001214638">
    <property type="component" value="Unassembled WGS sequence"/>
</dbReference>
<evidence type="ECO:0000313" key="3">
    <source>
        <dbReference type="EMBL" id="KAK2197653.1"/>
    </source>
</evidence>
<comment type="similarity">
    <text evidence="1 2">Belongs to the nucleosome assembly protein (NAP) family.</text>
</comment>
<gene>
    <name evidence="3" type="ORF">BdWA1_000656</name>
</gene>
<dbReference type="Gene3D" id="4.10.170.10">
    <property type="entry name" value="p53-like tetramerisation domain"/>
    <property type="match status" value="1"/>
</dbReference>
<dbReference type="GeneID" id="94334954"/>
<dbReference type="KEGG" id="bdw:94334954"/>
<evidence type="ECO:0000256" key="1">
    <source>
        <dbReference type="ARBA" id="ARBA00009947"/>
    </source>
</evidence>
<evidence type="ECO:0000313" key="4">
    <source>
        <dbReference type="Proteomes" id="UP001214638"/>
    </source>
</evidence>
<dbReference type="GO" id="GO:0051262">
    <property type="term" value="P:protein tetramerization"/>
    <property type="evidence" value="ECO:0007669"/>
    <property type="project" value="InterPro"/>
</dbReference>
<accession>A0AAD9PNL2</accession>
<organism evidence="3 4">
    <name type="scientific">Babesia duncani</name>
    <dbReference type="NCBI Taxonomy" id="323732"/>
    <lineage>
        <taxon>Eukaryota</taxon>
        <taxon>Sar</taxon>
        <taxon>Alveolata</taxon>
        <taxon>Apicomplexa</taxon>
        <taxon>Aconoidasida</taxon>
        <taxon>Piroplasmida</taxon>
        <taxon>Babesiidae</taxon>
        <taxon>Babesia</taxon>
    </lineage>
</organism>
<comment type="caution">
    <text evidence="3">The sequence shown here is derived from an EMBL/GenBank/DDBJ whole genome shotgun (WGS) entry which is preliminary data.</text>
</comment>
<dbReference type="AlphaFoldDB" id="A0AAD9PNL2"/>
<dbReference type="Pfam" id="PF00956">
    <property type="entry name" value="NAP"/>
    <property type="match status" value="1"/>
</dbReference>
<dbReference type="GO" id="GO:0005634">
    <property type="term" value="C:nucleus"/>
    <property type="evidence" value="ECO:0007669"/>
    <property type="project" value="InterPro"/>
</dbReference>
<evidence type="ECO:0000256" key="2">
    <source>
        <dbReference type="RuleBase" id="RU003876"/>
    </source>
</evidence>
<keyword evidence="4" id="KW-1185">Reference proteome</keyword>
<dbReference type="InterPro" id="IPR036674">
    <property type="entry name" value="p53_tetramer_sf"/>
</dbReference>
<dbReference type="GO" id="GO:0006334">
    <property type="term" value="P:nucleosome assembly"/>
    <property type="evidence" value="ECO:0007669"/>
    <property type="project" value="InterPro"/>
</dbReference>
<dbReference type="EMBL" id="JALLKP010000001">
    <property type="protein sequence ID" value="KAK2197653.1"/>
    <property type="molecule type" value="Genomic_DNA"/>
</dbReference>
<proteinExistence type="inferred from homology"/>
<protein>
    <submittedName>
        <fullName evidence="3">Bifunctional Nucleosome assembly protein (NAP)/NAP-like superfamily/p53-like tetramerization domain superfamily</fullName>
    </submittedName>
</protein>
<dbReference type="Gene3D" id="3.30.1120.90">
    <property type="entry name" value="Nucleosome assembly protein"/>
    <property type="match status" value="1"/>
</dbReference>
<dbReference type="PANTHER" id="PTHR11875">
    <property type="entry name" value="TESTIS-SPECIFIC Y-ENCODED PROTEIN"/>
    <property type="match status" value="1"/>
</dbReference>